<dbReference type="InParanoid" id="F8ADD5"/>
<dbReference type="EC" id="2.1.1.197" evidence="3 8"/>
<dbReference type="STRING" id="667014.Thein_2102"/>
<evidence type="ECO:0000256" key="1">
    <source>
        <dbReference type="ARBA" id="ARBA00000852"/>
    </source>
</evidence>
<feature type="domain" description="Methyltransferase type 11" evidence="9">
    <location>
        <begin position="49"/>
        <end position="138"/>
    </location>
</feature>
<keyword evidence="11" id="KW-1185">Reference proteome</keyword>
<dbReference type="EMBL" id="CP002683">
    <property type="protein sequence ID" value="AEH45950.1"/>
    <property type="molecule type" value="Genomic_DNA"/>
</dbReference>
<evidence type="ECO:0000313" key="10">
    <source>
        <dbReference type="EMBL" id="AEH45950.1"/>
    </source>
</evidence>
<dbReference type="InterPro" id="IPR050602">
    <property type="entry name" value="Malonyl-ACP_OMT"/>
</dbReference>
<reference evidence="11" key="1">
    <citation type="submission" date="2011-04" db="EMBL/GenBank/DDBJ databases">
        <title>The complete genome of Thermodesulfatator indicus DSM 15286.</title>
        <authorList>
            <person name="Lucas S."/>
            <person name="Copeland A."/>
            <person name="Lapidus A."/>
            <person name="Bruce D."/>
            <person name="Goodwin L."/>
            <person name="Pitluck S."/>
            <person name="Peters L."/>
            <person name="Kyrpides N."/>
            <person name="Mavromatis K."/>
            <person name="Pagani I."/>
            <person name="Ivanova N."/>
            <person name="Saunders L."/>
            <person name="Detter J.C."/>
            <person name="Tapia R."/>
            <person name="Han C."/>
            <person name="Land M."/>
            <person name="Hauser L."/>
            <person name="Markowitz V."/>
            <person name="Cheng J.-F."/>
            <person name="Hugenholtz P."/>
            <person name="Woyke T."/>
            <person name="Wu D."/>
            <person name="Spring S."/>
            <person name="Schroeder M."/>
            <person name="Brambilla E."/>
            <person name="Klenk H.-P."/>
            <person name="Eisen J.A."/>
        </authorList>
    </citation>
    <scope>NUCLEOTIDE SEQUENCE [LARGE SCALE GENOMIC DNA]</scope>
    <source>
        <strain evidence="11">DSM 15286 / JCM 11887 / CIR29812</strain>
    </source>
</reference>
<dbReference type="RefSeq" id="WP_013908689.1">
    <property type="nucleotide sequence ID" value="NC_015681.1"/>
</dbReference>
<sequence length="245" mass="28328">MVVFDKKLLASRFKKALSTYDQEARVQARMAKELVSLLGSIKKHFESVLEVGIGTGLLTRFFLERYQPFFMVAFDLVEANHGFKDCLYVLRADAESLPFKTGSFDLIVSNATFQWFTRPKETLFQLAKTLKPQGILAFSTFGPTTMKEFFLEKRPPGILSAQEWQSIKPPFLKPLLQKEWQETLFFASPKEALAHVKKTGALGYLKSSWSIKDYRSWERRYKKLAGEEGYPLTFEPIIMIWERTL</sequence>
<dbReference type="InterPro" id="IPR029063">
    <property type="entry name" value="SAM-dependent_MTases_sf"/>
</dbReference>
<proteinExistence type="inferred from homology"/>
<dbReference type="InterPro" id="IPR011814">
    <property type="entry name" value="BioC"/>
</dbReference>
<dbReference type="PaxDb" id="667014-Thein_2102"/>
<dbReference type="FunCoup" id="F8ADD5">
    <property type="interactions" value="207"/>
</dbReference>
<evidence type="ECO:0000259" key="9">
    <source>
        <dbReference type="Pfam" id="PF08241"/>
    </source>
</evidence>
<comment type="function">
    <text evidence="8">Converts the free carboxyl group of a malonyl-thioester to its methyl ester by transfer of a methyl group from S-adenosyl-L-methionine (SAM). It allows to synthesize pimeloyl-ACP via the fatty acid synthetic pathway.</text>
</comment>
<dbReference type="GO" id="GO:0032259">
    <property type="term" value="P:methylation"/>
    <property type="evidence" value="ECO:0007669"/>
    <property type="project" value="UniProtKB-KW"/>
</dbReference>
<keyword evidence="4 8" id="KW-0489">Methyltransferase</keyword>
<organism evidence="10 11">
    <name type="scientific">Thermodesulfatator indicus (strain DSM 15286 / JCM 11887 / CIR29812)</name>
    <dbReference type="NCBI Taxonomy" id="667014"/>
    <lineage>
        <taxon>Bacteria</taxon>
        <taxon>Pseudomonadati</taxon>
        <taxon>Thermodesulfobacteriota</taxon>
        <taxon>Thermodesulfobacteria</taxon>
        <taxon>Thermodesulfobacteriales</taxon>
        <taxon>Thermodesulfatatoraceae</taxon>
        <taxon>Thermodesulfatator</taxon>
    </lineage>
</organism>
<accession>F8ADD5</accession>
<dbReference type="GO" id="GO:0102130">
    <property type="term" value="F:malonyl-CoA methyltransferase activity"/>
    <property type="evidence" value="ECO:0007669"/>
    <property type="project" value="UniProtKB-EC"/>
</dbReference>
<evidence type="ECO:0000256" key="4">
    <source>
        <dbReference type="ARBA" id="ARBA00022603"/>
    </source>
</evidence>
<dbReference type="PANTHER" id="PTHR13090:SF1">
    <property type="entry name" value="ARGININE-HYDROXYLASE NDUFAF5, MITOCHONDRIAL"/>
    <property type="match status" value="1"/>
</dbReference>
<dbReference type="KEGG" id="tid:Thein_2102"/>
<comment type="similarity">
    <text evidence="8">Belongs to the methyltransferase superfamily.</text>
</comment>
<evidence type="ECO:0000256" key="6">
    <source>
        <dbReference type="ARBA" id="ARBA00022691"/>
    </source>
</evidence>
<keyword evidence="5 8" id="KW-0808">Transferase</keyword>
<gene>
    <name evidence="8" type="primary">bioC</name>
    <name evidence="10" type="ordered locus">Thein_2102</name>
</gene>
<dbReference type="Gene3D" id="3.40.50.150">
    <property type="entry name" value="Vaccinia Virus protein VP39"/>
    <property type="match status" value="1"/>
</dbReference>
<comment type="pathway">
    <text evidence="2 8">Cofactor biosynthesis; biotin biosynthesis.</text>
</comment>
<evidence type="ECO:0000256" key="5">
    <source>
        <dbReference type="ARBA" id="ARBA00022679"/>
    </source>
</evidence>
<dbReference type="Proteomes" id="UP000006793">
    <property type="component" value="Chromosome"/>
</dbReference>
<dbReference type="InterPro" id="IPR013216">
    <property type="entry name" value="Methyltransf_11"/>
</dbReference>
<dbReference type="HOGENOM" id="CLU_046586_1_0_0"/>
<evidence type="ECO:0000256" key="8">
    <source>
        <dbReference type="HAMAP-Rule" id="MF_00835"/>
    </source>
</evidence>
<reference evidence="10 11" key="2">
    <citation type="journal article" date="2012" name="Stand. Genomic Sci.">
        <title>Complete genome sequence of the thermophilic sulfate-reducing ocean bacterium Thermodesulfatator indicus type strain (CIR29812(T)).</title>
        <authorList>
            <person name="Anderson I."/>
            <person name="Saunders E."/>
            <person name="Lapidus A."/>
            <person name="Nolan M."/>
            <person name="Lucas S."/>
            <person name="Tice H."/>
            <person name="Del Rio T.G."/>
            <person name="Cheng J.F."/>
            <person name="Han C."/>
            <person name="Tapia R."/>
            <person name="Goodwin L.A."/>
            <person name="Pitluck S."/>
            <person name="Liolios K."/>
            <person name="Mavromatis K."/>
            <person name="Pagani I."/>
            <person name="Ivanova N."/>
            <person name="Mikhailova N."/>
            <person name="Pati A."/>
            <person name="Chen A."/>
            <person name="Palaniappan K."/>
            <person name="Land M."/>
            <person name="Hauser L."/>
            <person name="Jeffries C.D."/>
            <person name="Chang Y.J."/>
            <person name="Brambilla E.M."/>
            <person name="Rohde M."/>
            <person name="Spring S."/>
            <person name="Goker M."/>
            <person name="Detter J.C."/>
            <person name="Woyke T."/>
            <person name="Bristow J."/>
            <person name="Eisen J.A."/>
            <person name="Markowitz V."/>
            <person name="Hugenholtz P."/>
            <person name="Kyrpides N.C."/>
            <person name="Klenk H.P."/>
        </authorList>
    </citation>
    <scope>NUCLEOTIDE SEQUENCE [LARGE SCALE GENOMIC DNA]</scope>
    <source>
        <strain evidence="11">DSM 15286 / JCM 11887 / CIR29812</strain>
    </source>
</reference>
<evidence type="ECO:0000313" key="11">
    <source>
        <dbReference type="Proteomes" id="UP000006793"/>
    </source>
</evidence>
<evidence type="ECO:0000256" key="2">
    <source>
        <dbReference type="ARBA" id="ARBA00004746"/>
    </source>
</evidence>
<dbReference type="GO" id="GO:0010340">
    <property type="term" value="F:carboxyl-O-methyltransferase activity"/>
    <property type="evidence" value="ECO:0007669"/>
    <property type="project" value="UniProtKB-UniRule"/>
</dbReference>
<comment type="catalytic activity">
    <reaction evidence="1 8">
        <text>malonyl-[ACP] + S-adenosyl-L-methionine = malonyl-[ACP] methyl ester + S-adenosyl-L-homocysteine</text>
        <dbReference type="Rhea" id="RHEA:17105"/>
        <dbReference type="Rhea" id="RHEA-COMP:9623"/>
        <dbReference type="Rhea" id="RHEA-COMP:9954"/>
        <dbReference type="ChEBI" id="CHEBI:57856"/>
        <dbReference type="ChEBI" id="CHEBI:59789"/>
        <dbReference type="ChEBI" id="CHEBI:78449"/>
        <dbReference type="ChEBI" id="CHEBI:78845"/>
        <dbReference type="EC" id="2.1.1.197"/>
    </reaction>
</comment>
<keyword evidence="7 8" id="KW-0093">Biotin biosynthesis</keyword>
<dbReference type="PANTHER" id="PTHR13090">
    <property type="entry name" value="ARGININE-HYDROXYLASE NDUFAF5, MITOCHONDRIAL"/>
    <property type="match status" value="1"/>
</dbReference>
<dbReference type="CDD" id="cd02440">
    <property type="entry name" value="AdoMet_MTases"/>
    <property type="match status" value="1"/>
</dbReference>
<name>F8ADD5_THEID</name>
<dbReference type="HAMAP" id="MF_00835">
    <property type="entry name" value="BioC"/>
    <property type="match status" value="1"/>
</dbReference>
<evidence type="ECO:0000256" key="3">
    <source>
        <dbReference type="ARBA" id="ARBA00012327"/>
    </source>
</evidence>
<dbReference type="SUPFAM" id="SSF53335">
    <property type="entry name" value="S-adenosyl-L-methionine-dependent methyltransferases"/>
    <property type="match status" value="1"/>
</dbReference>
<keyword evidence="6 8" id="KW-0949">S-adenosyl-L-methionine</keyword>
<dbReference type="Pfam" id="PF08241">
    <property type="entry name" value="Methyltransf_11"/>
    <property type="match status" value="1"/>
</dbReference>
<dbReference type="AlphaFoldDB" id="F8ADD5"/>
<dbReference type="eggNOG" id="COG2226">
    <property type="taxonomic scope" value="Bacteria"/>
</dbReference>
<protein>
    <recommendedName>
        <fullName evidence="3 8">Malonyl-[acyl-carrier protein] O-methyltransferase</fullName>
        <shortName evidence="8">Malonyl-ACP O-methyltransferase</shortName>
        <ecNumber evidence="3 8">2.1.1.197</ecNumber>
    </recommendedName>
    <alternativeName>
        <fullName evidence="8">Biotin synthesis protein BioC</fullName>
    </alternativeName>
</protein>
<dbReference type="UniPathway" id="UPA00078"/>
<dbReference type="GO" id="GO:0009102">
    <property type="term" value="P:biotin biosynthetic process"/>
    <property type="evidence" value="ECO:0007669"/>
    <property type="project" value="UniProtKB-UniRule"/>
</dbReference>
<evidence type="ECO:0000256" key="7">
    <source>
        <dbReference type="ARBA" id="ARBA00022756"/>
    </source>
</evidence>